<gene>
    <name evidence="3" type="ORF">SAMN05444336_1011113</name>
</gene>
<dbReference type="AlphaFoldDB" id="A0A1H2TV48"/>
<reference evidence="3 4" key="1">
    <citation type="submission" date="2016-10" db="EMBL/GenBank/DDBJ databases">
        <authorList>
            <person name="de Groot N.N."/>
        </authorList>
    </citation>
    <scope>NUCLEOTIDE SEQUENCE [LARGE SCALE GENOMIC DNA]</scope>
    <source>
        <strain evidence="3 4">DSM 17890</strain>
    </source>
</reference>
<accession>A0A1H2TV48</accession>
<dbReference type="Proteomes" id="UP000199118">
    <property type="component" value="Unassembled WGS sequence"/>
</dbReference>
<dbReference type="STRING" id="356660.SAMN05444336_1011113"/>
<evidence type="ECO:0000259" key="1">
    <source>
        <dbReference type="Pfam" id="PF00501"/>
    </source>
</evidence>
<sequence>MTAQPAPDAPRGPLPMPGIDPGLAHAASALTVADHFAARVRLAPDRPAVADGRLALSYAQLDERAARLAGALAARGVARGDRVAVLAENRGEFLELFLGCARIGAIACCQNWRLADEELRHCLGLVAPTLLLASPRFAETAGRVAPQGCAALAYGDAYEAALAEARPAPADPNVDPEDGLLILYTSGTTGLPKGALISHRAEIARAMVAATDLPTGPEDGFVAWAPLFHMASADTALATLMRGGKVMVMDGFDAPALAEIVSRERIGRLTLMPGAIQPFIDAMAAQGLPAAGVKYAGVMADLVPRDQIAAVTRLLDAPYLNTFGATETGSTPVSAGMIPVGARPERLDKTLNTWCRTRLVDADDNEVADGEPGEMAVRGPTLFSGYWNNPEANAKDFRGGWFHMGDMFVRNPDGTLSFVDRSKYLIKSGGENIYPAEIERVLLADPRVYDACVVRKADARWGETPVAFVALNPGAEATEAEIIASFDGRIARYKRPSAVRFVEDADLPRSTTGKIKRHELEERLREGG</sequence>
<evidence type="ECO:0000259" key="2">
    <source>
        <dbReference type="Pfam" id="PF13193"/>
    </source>
</evidence>
<evidence type="ECO:0000313" key="3">
    <source>
        <dbReference type="EMBL" id="SDW47229.1"/>
    </source>
</evidence>
<dbReference type="Pfam" id="PF13193">
    <property type="entry name" value="AMP-binding_C"/>
    <property type="match status" value="1"/>
</dbReference>
<dbReference type="GO" id="GO:0016878">
    <property type="term" value="F:acid-thiol ligase activity"/>
    <property type="evidence" value="ECO:0007669"/>
    <property type="project" value="UniProtKB-ARBA"/>
</dbReference>
<name>A0A1H2TV48_9RHOB</name>
<evidence type="ECO:0000313" key="4">
    <source>
        <dbReference type="Proteomes" id="UP000199118"/>
    </source>
</evidence>
<dbReference type="PROSITE" id="PS00455">
    <property type="entry name" value="AMP_BINDING"/>
    <property type="match status" value="1"/>
</dbReference>
<dbReference type="PANTHER" id="PTHR43767:SF1">
    <property type="entry name" value="NONRIBOSOMAL PEPTIDE SYNTHASE PES1 (EUROFUNG)-RELATED"/>
    <property type="match status" value="1"/>
</dbReference>
<proteinExistence type="predicted"/>
<feature type="domain" description="AMP-dependent synthetase/ligase" evidence="1">
    <location>
        <begin position="37"/>
        <end position="387"/>
    </location>
</feature>
<dbReference type="Gene3D" id="3.40.50.12780">
    <property type="entry name" value="N-terminal domain of ligase-like"/>
    <property type="match status" value="1"/>
</dbReference>
<dbReference type="SUPFAM" id="SSF56801">
    <property type="entry name" value="Acetyl-CoA synthetase-like"/>
    <property type="match status" value="1"/>
</dbReference>
<dbReference type="InterPro" id="IPR050237">
    <property type="entry name" value="ATP-dep_AMP-bd_enzyme"/>
</dbReference>
<dbReference type="InterPro" id="IPR020845">
    <property type="entry name" value="AMP-binding_CS"/>
</dbReference>
<dbReference type="Pfam" id="PF00501">
    <property type="entry name" value="AMP-binding"/>
    <property type="match status" value="1"/>
</dbReference>
<feature type="domain" description="AMP-binding enzyme C-terminal" evidence="2">
    <location>
        <begin position="437"/>
        <end position="514"/>
    </location>
</feature>
<dbReference type="EMBL" id="FNMZ01000001">
    <property type="protein sequence ID" value="SDW47229.1"/>
    <property type="molecule type" value="Genomic_DNA"/>
</dbReference>
<dbReference type="InterPro" id="IPR042099">
    <property type="entry name" value="ANL_N_sf"/>
</dbReference>
<dbReference type="PANTHER" id="PTHR43767">
    <property type="entry name" value="LONG-CHAIN-FATTY-ACID--COA LIGASE"/>
    <property type="match status" value="1"/>
</dbReference>
<dbReference type="InterPro" id="IPR025110">
    <property type="entry name" value="AMP-bd_C"/>
</dbReference>
<dbReference type="RefSeq" id="WP_218133336.1">
    <property type="nucleotide sequence ID" value="NZ_FNMZ01000001.1"/>
</dbReference>
<organism evidence="3 4">
    <name type="scientific">Albimonas donghaensis</name>
    <dbReference type="NCBI Taxonomy" id="356660"/>
    <lineage>
        <taxon>Bacteria</taxon>
        <taxon>Pseudomonadati</taxon>
        <taxon>Pseudomonadota</taxon>
        <taxon>Alphaproteobacteria</taxon>
        <taxon>Rhodobacterales</taxon>
        <taxon>Paracoccaceae</taxon>
        <taxon>Albimonas</taxon>
    </lineage>
</organism>
<protein>
    <submittedName>
        <fullName evidence="3">Fatty-acyl-CoA synthase</fullName>
    </submittedName>
</protein>
<keyword evidence="4" id="KW-1185">Reference proteome</keyword>
<dbReference type="InterPro" id="IPR045851">
    <property type="entry name" value="AMP-bd_C_sf"/>
</dbReference>
<dbReference type="Gene3D" id="3.30.300.30">
    <property type="match status" value="1"/>
</dbReference>
<dbReference type="InterPro" id="IPR000873">
    <property type="entry name" value="AMP-dep_synth/lig_dom"/>
</dbReference>